<keyword evidence="6 10" id="KW-0812">Transmembrane</keyword>
<evidence type="ECO:0000256" key="4">
    <source>
        <dbReference type="ARBA" id="ARBA00022676"/>
    </source>
</evidence>
<keyword evidence="9 10" id="KW-0472">Membrane</keyword>
<evidence type="ECO:0000256" key="9">
    <source>
        <dbReference type="ARBA" id="ARBA00023136"/>
    </source>
</evidence>
<comment type="pathway">
    <text evidence="2">Glycolipid biosynthesis; glycosylphosphatidylinositol-anchor biosynthesis.</text>
</comment>
<feature type="transmembrane region" description="Helical" evidence="10">
    <location>
        <begin position="378"/>
        <end position="400"/>
    </location>
</feature>
<evidence type="ECO:0000256" key="5">
    <source>
        <dbReference type="ARBA" id="ARBA00022679"/>
    </source>
</evidence>
<sequence length="404" mass="42858">MASATAVPRPGSTGRDVRARAEAALRLAAPALLGYGAARAFGIALLAYVAHRRGRSPGTVLYGSWDSRWYQDVVLHGYDSTVGGTPHTWHAWSNLAFFPLYPALCRAADAVLPVGTAKASWLVALASSLAAAWLIFLIGNRLHGRRTGVVLAVLWGCLPHALVESMAYTESLFTALAAAALYAALARHWVRAGLFAALAGLTRPTGVALAAAVALTAALAALQALRQPRTGPWWQPVWRPALGAVLAPAGWLAFVVWVGLRLHRADGYFAVQDAWGNRFSKGGYLLRRLRWVFLGPRGSDVPVAFVVVTLVVAAGFALFALCLVQRQPLPLLLFSGALLAVLTFGAGAYIARARFLLPGFPLLLPVARVLARAHPRTTALTLALAALASAGYGLHLTLVWNGPP</sequence>
<dbReference type="PANTHER" id="PTHR12468:SF2">
    <property type="entry name" value="GPI MANNOSYLTRANSFERASE 2"/>
    <property type="match status" value="1"/>
</dbReference>
<feature type="transmembrane region" description="Helical" evidence="10">
    <location>
        <begin position="205"/>
        <end position="225"/>
    </location>
</feature>
<feature type="transmembrane region" description="Helical" evidence="10">
    <location>
        <begin position="331"/>
        <end position="349"/>
    </location>
</feature>
<feature type="transmembrane region" description="Helical" evidence="10">
    <location>
        <begin position="303"/>
        <end position="324"/>
    </location>
</feature>
<keyword evidence="12" id="KW-1185">Reference proteome</keyword>
<keyword evidence="4" id="KW-0328">Glycosyltransferase</keyword>
<evidence type="ECO:0008006" key="13">
    <source>
        <dbReference type="Google" id="ProtNLM"/>
    </source>
</evidence>
<feature type="transmembrane region" description="Helical" evidence="10">
    <location>
        <begin position="119"/>
        <end position="138"/>
    </location>
</feature>
<dbReference type="AlphaFoldDB" id="A0A1I2JKR6"/>
<evidence type="ECO:0000256" key="10">
    <source>
        <dbReference type="SAM" id="Phobius"/>
    </source>
</evidence>
<dbReference type="RefSeq" id="WP_245796374.1">
    <property type="nucleotide sequence ID" value="NZ_FONG01000018.1"/>
</dbReference>
<dbReference type="EMBL" id="FONG01000018">
    <property type="protein sequence ID" value="SFF54463.1"/>
    <property type="molecule type" value="Genomic_DNA"/>
</dbReference>
<name>A0A1I2JKR6_9ACTN</name>
<feature type="transmembrane region" description="Helical" evidence="10">
    <location>
        <begin position="237"/>
        <end position="260"/>
    </location>
</feature>
<evidence type="ECO:0000313" key="12">
    <source>
        <dbReference type="Proteomes" id="UP000199323"/>
    </source>
</evidence>
<comment type="subcellular location">
    <subcellularLocation>
        <location evidence="1">Endoplasmic reticulum membrane</location>
        <topology evidence="1">Multi-pass membrane protein</topology>
    </subcellularLocation>
</comment>
<keyword evidence="3" id="KW-0337">GPI-anchor biosynthesis</keyword>
<gene>
    <name evidence="11" type="ORF">SAMN05216251_11868</name>
</gene>
<evidence type="ECO:0000256" key="3">
    <source>
        <dbReference type="ARBA" id="ARBA00022502"/>
    </source>
</evidence>
<protein>
    <recommendedName>
        <fullName evidence="13">Glycosyltransferase RgtA/B/C/D-like domain-containing protein</fullName>
    </recommendedName>
</protein>
<dbReference type="STRING" id="380248.SAMN05216251_11868"/>
<evidence type="ECO:0000256" key="2">
    <source>
        <dbReference type="ARBA" id="ARBA00004687"/>
    </source>
</evidence>
<evidence type="ECO:0000256" key="1">
    <source>
        <dbReference type="ARBA" id="ARBA00004477"/>
    </source>
</evidence>
<dbReference type="UniPathway" id="UPA00196"/>
<proteinExistence type="predicted"/>
<evidence type="ECO:0000313" key="11">
    <source>
        <dbReference type="EMBL" id="SFF54463.1"/>
    </source>
</evidence>
<evidence type="ECO:0000256" key="7">
    <source>
        <dbReference type="ARBA" id="ARBA00022824"/>
    </source>
</evidence>
<dbReference type="Proteomes" id="UP000199323">
    <property type="component" value="Unassembled WGS sequence"/>
</dbReference>
<keyword evidence="7" id="KW-0256">Endoplasmic reticulum</keyword>
<keyword evidence="8 10" id="KW-1133">Transmembrane helix</keyword>
<keyword evidence="5" id="KW-0808">Transferase</keyword>
<accession>A0A1I2JKR6</accession>
<dbReference type="PANTHER" id="PTHR12468">
    <property type="entry name" value="GPI MANNOSYLTRANSFERASE 2"/>
    <property type="match status" value="1"/>
</dbReference>
<feature type="transmembrane region" description="Helical" evidence="10">
    <location>
        <begin position="167"/>
        <end position="185"/>
    </location>
</feature>
<evidence type="ECO:0000256" key="6">
    <source>
        <dbReference type="ARBA" id="ARBA00022692"/>
    </source>
</evidence>
<evidence type="ECO:0000256" key="8">
    <source>
        <dbReference type="ARBA" id="ARBA00022989"/>
    </source>
</evidence>
<dbReference type="GO" id="GO:0000009">
    <property type="term" value="F:alpha-1,6-mannosyltransferase activity"/>
    <property type="evidence" value="ECO:0007669"/>
    <property type="project" value="InterPro"/>
</dbReference>
<dbReference type="GO" id="GO:0006506">
    <property type="term" value="P:GPI anchor biosynthetic process"/>
    <property type="evidence" value="ECO:0007669"/>
    <property type="project" value="UniProtKB-UniPathway"/>
</dbReference>
<reference evidence="11 12" key="1">
    <citation type="submission" date="2016-10" db="EMBL/GenBank/DDBJ databases">
        <authorList>
            <person name="de Groot N.N."/>
        </authorList>
    </citation>
    <scope>NUCLEOTIDE SEQUENCE [LARGE SCALE GENOMIC DNA]</scope>
    <source>
        <strain evidence="11 12">CGMCC 4.3510</strain>
    </source>
</reference>
<dbReference type="GO" id="GO:0004376">
    <property type="term" value="F:GPI mannosyltransferase activity"/>
    <property type="evidence" value="ECO:0007669"/>
    <property type="project" value="InterPro"/>
</dbReference>
<dbReference type="GO" id="GO:0016020">
    <property type="term" value="C:membrane"/>
    <property type="evidence" value="ECO:0007669"/>
    <property type="project" value="GOC"/>
</dbReference>
<feature type="transmembrane region" description="Helical" evidence="10">
    <location>
        <begin position="27"/>
        <end position="50"/>
    </location>
</feature>
<organism evidence="11 12">
    <name type="scientific">Actinacidiphila alni</name>
    <dbReference type="NCBI Taxonomy" id="380248"/>
    <lineage>
        <taxon>Bacteria</taxon>
        <taxon>Bacillati</taxon>
        <taxon>Actinomycetota</taxon>
        <taxon>Actinomycetes</taxon>
        <taxon>Kitasatosporales</taxon>
        <taxon>Streptomycetaceae</taxon>
        <taxon>Actinacidiphila</taxon>
    </lineage>
</organism>
<dbReference type="InterPro" id="IPR007315">
    <property type="entry name" value="PIG-V/Gpi18"/>
</dbReference>